<dbReference type="Proteomes" id="UP000663844">
    <property type="component" value="Unassembled WGS sequence"/>
</dbReference>
<dbReference type="AlphaFoldDB" id="A0A819ZGB1"/>
<evidence type="ECO:0000313" key="2">
    <source>
        <dbReference type="Proteomes" id="UP000663844"/>
    </source>
</evidence>
<comment type="caution">
    <text evidence="1">The sequence shown here is derived from an EMBL/GenBank/DDBJ whole genome shotgun (WGS) entry which is preliminary data.</text>
</comment>
<organism evidence="1 2">
    <name type="scientific">Adineta steineri</name>
    <dbReference type="NCBI Taxonomy" id="433720"/>
    <lineage>
        <taxon>Eukaryota</taxon>
        <taxon>Metazoa</taxon>
        <taxon>Spiralia</taxon>
        <taxon>Gnathifera</taxon>
        <taxon>Rotifera</taxon>
        <taxon>Eurotatoria</taxon>
        <taxon>Bdelloidea</taxon>
        <taxon>Adinetida</taxon>
        <taxon>Adinetidae</taxon>
        <taxon>Adineta</taxon>
    </lineage>
</organism>
<evidence type="ECO:0000313" key="1">
    <source>
        <dbReference type="EMBL" id="CAF4176579.1"/>
    </source>
</evidence>
<protein>
    <submittedName>
        <fullName evidence="1">Uncharacterized protein</fullName>
    </submittedName>
</protein>
<name>A0A819ZGB1_9BILA</name>
<feature type="non-terminal residue" evidence="1">
    <location>
        <position position="1"/>
    </location>
</feature>
<gene>
    <name evidence="1" type="ORF">OXD698_LOCUS39480</name>
</gene>
<reference evidence="1" key="1">
    <citation type="submission" date="2021-02" db="EMBL/GenBank/DDBJ databases">
        <authorList>
            <person name="Nowell W R."/>
        </authorList>
    </citation>
    <scope>NUCLEOTIDE SEQUENCE</scope>
</reference>
<dbReference type="EMBL" id="CAJOAZ010008062">
    <property type="protein sequence ID" value="CAF4176579.1"/>
    <property type="molecule type" value="Genomic_DNA"/>
</dbReference>
<sequence length="47" mass="5414">SQDVELYRNPYTGRVNVEREVDFIPIGNQYSQPITGIPAAIHQHYIN</sequence>
<accession>A0A819ZGB1</accession>
<proteinExistence type="predicted"/>